<evidence type="ECO:0000313" key="3">
    <source>
        <dbReference type="Proteomes" id="UP000305267"/>
    </source>
</evidence>
<evidence type="ECO:0000313" key="2">
    <source>
        <dbReference type="EMBL" id="TNC13682.1"/>
    </source>
</evidence>
<gene>
    <name evidence="2" type="ORF">FF100_13015</name>
</gene>
<dbReference type="Pfam" id="PF21834">
    <property type="entry name" value="DUF6894"/>
    <property type="match status" value="1"/>
</dbReference>
<accession>A0A5C4LMF3</accession>
<feature type="domain" description="DUF6894" evidence="1">
    <location>
        <begin position="3"/>
        <end position="71"/>
    </location>
</feature>
<dbReference type="InterPro" id="IPR054189">
    <property type="entry name" value="DUF6894"/>
</dbReference>
<dbReference type="Proteomes" id="UP000305267">
    <property type="component" value="Unassembled WGS sequence"/>
</dbReference>
<dbReference type="RefSeq" id="WP_139036091.1">
    <property type="nucleotide sequence ID" value="NZ_VDDA01000004.1"/>
</dbReference>
<evidence type="ECO:0000259" key="1">
    <source>
        <dbReference type="Pfam" id="PF21834"/>
    </source>
</evidence>
<reference evidence="2 3" key="1">
    <citation type="submission" date="2019-06" db="EMBL/GenBank/DDBJ databases">
        <title>Genome of Methylobacterium sp. 17Sr1-39.</title>
        <authorList>
            <person name="Seo T."/>
        </authorList>
    </citation>
    <scope>NUCLEOTIDE SEQUENCE [LARGE SCALE GENOMIC DNA]</scope>
    <source>
        <strain evidence="2 3">17Sr1-39</strain>
    </source>
</reference>
<name>A0A5C4LMF3_9HYPH</name>
<proteinExistence type="predicted"/>
<protein>
    <recommendedName>
        <fullName evidence="1">DUF6894 domain-containing protein</fullName>
    </recommendedName>
</protein>
<keyword evidence="3" id="KW-1185">Reference proteome</keyword>
<dbReference type="EMBL" id="VDDA01000004">
    <property type="protein sequence ID" value="TNC13682.1"/>
    <property type="molecule type" value="Genomic_DNA"/>
</dbReference>
<comment type="caution">
    <text evidence="2">The sequence shown here is derived from an EMBL/GenBank/DDBJ whole genome shotgun (WGS) entry which is preliminary data.</text>
</comment>
<dbReference type="OrthoDB" id="8003857at2"/>
<dbReference type="AlphaFoldDB" id="A0A5C4LMF3"/>
<sequence length="96" mass="10699">MPRYFFHIDEKRHHIDTEGIDLSCFEAAKREAMSIAGKSIIDNAATDIWPDGTWSLTVADEAAQELFIIRLSTQCRTGAGSGQVAFDRRQSQGSRP</sequence>
<organism evidence="2 3">
    <name type="scientific">Methylobacterium terricola</name>
    <dbReference type="NCBI Taxonomy" id="2583531"/>
    <lineage>
        <taxon>Bacteria</taxon>
        <taxon>Pseudomonadati</taxon>
        <taxon>Pseudomonadota</taxon>
        <taxon>Alphaproteobacteria</taxon>
        <taxon>Hyphomicrobiales</taxon>
        <taxon>Methylobacteriaceae</taxon>
        <taxon>Methylobacterium</taxon>
    </lineage>
</organism>